<dbReference type="EMBL" id="HADX01014233">
    <property type="protein sequence ID" value="SBP36465.1"/>
    <property type="molecule type" value="Transcribed_RNA"/>
</dbReference>
<name>A0A1A7Z2R3_9TELE</name>
<reference evidence="2" key="2">
    <citation type="submission" date="2017-09" db="EMBL/GenBank/DDBJ databases">
        <title>The genome of a short-lived fish provides insights into sex chromosome evolution and the genetic control of aging.</title>
        <authorList>
            <person name="Reichwald K."/>
            <person name="Felder M."/>
            <person name="Petzold A."/>
            <person name="Koch P."/>
            <person name="Groth M."/>
            <person name="Platzer M."/>
        </authorList>
    </citation>
    <scope>NUCLEOTIDE SEQUENCE</scope>
    <source>
        <tissue evidence="2">Brain</tissue>
    </source>
</reference>
<proteinExistence type="predicted"/>
<gene>
    <name evidence="2" type="primary">Nfu_g_1_013845</name>
</gene>
<sequence>MDMTAAQSTSFYASLEPRPRSIYEVLDRSAVRTESNKKKPKSLKKELSKTAKEAAAHQEEGIECVYENF</sequence>
<protein>
    <submittedName>
        <fullName evidence="2">Chromosome undetermined SCAF13751, whole genome shotgun sequence, Uncharacterized protein</fullName>
    </submittedName>
</protein>
<evidence type="ECO:0000256" key="1">
    <source>
        <dbReference type="SAM" id="MobiDB-lite"/>
    </source>
</evidence>
<accession>A0A1A7Z2R3</accession>
<evidence type="ECO:0000313" key="2">
    <source>
        <dbReference type="EMBL" id="SBP36465.1"/>
    </source>
</evidence>
<dbReference type="AlphaFoldDB" id="A0A1A7Z2R3"/>
<feature type="region of interest" description="Disordered" evidence="1">
    <location>
        <begin position="31"/>
        <end position="60"/>
    </location>
</feature>
<reference evidence="2" key="1">
    <citation type="submission" date="2016-05" db="EMBL/GenBank/DDBJ databases">
        <authorList>
            <person name="Senf B."/>
        </authorList>
    </citation>
    <scope>NUCLEOTIDE SEQUENCE</scope>
    <source>
        <tissue evidence="2">Brain</tissue>
    </source>
</reference>
<organism evidence="2">
    <name type="scientific">Iconisemion striatum</name>
    <dbReference type="NCBI Taxonomy" id="60296"/>
    <lineage>
        <taxon>Eukaryota</taxon>
        <taxon>Metazoa</taxon>
        <taxon>Chordata</taxon>
        <taxon>Craniata</taxon>
        <taxon>Vertebrata</taxon>
        <taxon>Euteleostomi</taxon>
        <taxon>Actinopterygii</taxon>
        <taxon>Neopterygii</taxon>
        <taxon>Teleostei</taxon>
        <taxon>Neoteleostei</taxon>
        <taxon>Acanthomorphata</taxon>
        <taxon>Ovalentaria</taxon>
        <taxon>Atherinomorphae</taxon>
        <taxon>Cyprinodontiformes</taxon>
        <taxon>Nothobranchiidae</taxon>
        <taxon>Iconisemion</taxon>
    </lineage>
</organism>